<proteinExistence type="predicted"/>
<dbReference type="PANTHER" id="PTHR17901">
    <property type="entry name" value="MAGNESIUM-DEPENDENT PHOSPHATASE 1 MDP1"/>
    <property type="match status" value="1"/>
</dbReference>
<dbReference type="GO" id="GO:0003993">
    <property type="term" value="F:acid phosphatase activity"/>
    <property type="evidence" value="ECO:0007669"/>
    <property type="project" value="TreeGrafter"/>
</dbReference>
<dbReference type="InterPro" id="IPR023214">
    <property type="entry name" value="HAD_sf"/>
</dbReference>
<feature type="region of interest" description="Disordered" evidence="1">
    <location>
        <begin position="240"/>
        <end position="289"/>
    </location>
</feature>
<evidence type="ECO:0000313" key="2">
    <source>
        <dbReference type="EMBL" id="CEM53754.1"/>
    </source>
</evidence>
<accession>A0A0G4I9C1</accession>
<dbReference type="SUPFAM" id="SSF56784">
    <property type="entry name" value="HAD-like"/>
    <property type="match status" value="1"/>
</dbReference>
<dbReference type="Pfam" id="PF12689">
    <property type="entry name" value="Acid_PPase"/>
    <property type="match status" value="1"/>
</dbReference>
<feature type="compositionally biased region" description="Basic and acidic residues" evidence="1">
    <location>
        <begin position="255"/>
        <end position="269"/>
    </location>
</feature>
<dbReference type="PANTHER" id="PTHR17901:SF14">
    <property type="entry name" value="MAGNESIUM-DEPENDENT PHOSPHATASE 1"/>
    <property type="match status" value="1"/>
</dbReference>
<feature type="compositionally biased region" description="Polar residues" evidence="1">
    <location>
        <begin position="244"/>
        <end position="253"/>
    </location>
</feature>
<gene>
    <name evidence="2" type="ORF">Cvel_12219</name>
</gene>
<dbReference type="VEuPathDB" id="CryptoDB:Cvel_12219"/>
<organism evidence="2">
    <name type="scientific">Chromera velia CCMP2878</name>
    <dbReference type="NCBI Taxonomy" id="1169474"/>
    <lineage>
        <taxon>Eukaryota</taxon>
        <taxon>Sar</taxon>
        <taxon>Alveolata</taxon>
        <taxon>Colpodellida</taxon>
        <taxon>Chromeraceae</taxon>
        <taxon>Chromera</taxon>
    </lineage>
</organism>
<dbReference type="NCBIfam" id="TIGR01685">
    <property type="entry name" value="MDP-1"/>
    <property type="match status" value="1"/>
</dbReference>
<dbReference type="InterPro" id="IPR036412">
    <property type="entry name" value="HAD-like_sf"/>
</dbReference>
<dbReference type="InterPro" id="IPR010036">
    <property type="entry name" value="MDP_1_eu_arc"/>
</dbReference>
<sequence>MESILKVLEEKASVDRDCVVVLDVDDTLWEGDCDGTYGPPFAFESPGALRDCRNRPFKLFPEVVDIITAVEMLAKKSKGEKTVRLAVASRTMMPPWCREALNLFCTKAGTPFSKLIGCMEMYESRKTRHLKAIREKMSVKSWSDMIFFDNEGRNISDTRTLGYEAEGDQRIQTEIKKGKYWDAETVVSDGREFVTVVHTPDGLNFRTFLAGLEVWARRQEERELHSAGVGPGDAERAVAVSGLRKQSNGNITQGEKAKEAKGKSNDKQKQGRRLSKETSAAAVDEAKGA</sequence>
<dbReference type="AlphaFoldDB" id="A0A0G4I9C1"/>
<dbReference type="Gene3D" id="3.40.50.1000">
    <property type="entry name" value="HAD superfamily/HAD-like"/>
    <property type="match status" value="1"/>
</dbReference>
<dbReference type="EMBL" id="CDMZ01005722">
    <property type="protein sequence ID" value="CEM53754.1"/>
    <property type="molecule type" value="Genomic_DNA"/>
</dbReference>
<evidence type="ECO:0000256" key="1">
    <source>
        <dbReference type="SAM" id="MobiDB-lite"/>
    </source>
</evidence>
<protein>
    <submittedName>
        <fullName evidence="2">Uncharacterized protein</fullName>
    </submittedName>
</protein>
<dbReference type="PhylomeDB" id="A0A0G4I9C1"/>
<name>A0A0G4I9C1_9ALVE</name>
<reference evidence="2" key="1">
    <citation type="submission" date="2014-11" db="EMBL/GenBank/DDBJ databases">
        <authorList>
            <person name="Otto D Thomas"/>
            <person name="Naeem Raeece"/>
        </authorList>
    </citation>
    <scope>NUCLEOTIDE SEQUENCE</scope>
</reference>